<protein>
    <recommendedName>
        <fullName evidence="9">Acetate kinase</fullName>
        <ecNumber evidence="9">2.7.2.1</ecNumber>
    </recommendedName>
    <alternativeName>
        <fullName evidence="9">Acetokinase</fullName>
    </alternativeName>
</protein>
<feature type="binding site" evidence="9">
    <location>
        <position position="8"/>
    </location>
    <ligand>
        <name>Mg(2+)</name>
        <dbReference type="ChEBI" id="CHEBI:18420"/>
    </ligand>
</feature>
<feature type="binding site" evidence="9">
    <location>
        <position position="377"/>
    </location>
    <ligand>
        <name>Mg(2+)</name>
        <dbReference type="ChEBI" id="CHEBI:18420"/>
    </ligand>
</feature>
<evidence type="ECO:0000256" key="2">
    <source>
        <dbReference type="ARBA" id="ARBA00022490"/>
    </source>
</evidence>
<dbReference type="PROSITE" id="PS01075">
    <property type="entry name" value="ACETATE_KINASE_1"/>
    <property type="match status" value="1"/>
</dbReference>
<dbReference type="PROSITE" id="PS01076">
    <property type="entry name" value="ACETATE_KINASE_2"/>
    <property type="match status" value="1"/>
</dbReference>
<dbReference type="RefSeq" id="WP_108887676.1">
    <property type="nucleotide sequence ID" value="NZ_OMOJ01000016.1"/>
</dbReference>
<keyword evidence="2 9" id="KW-0963">Cytoplasm</keyword>
<evidence type="ECO:0000256" key="6">
    <source>
        <dbReference type="ARBA" id="ARBA00022777"/>
    </source>
</evidence>
<comment type="pathway">
    <text evidence="9">Metabolic intermediate biosynthesis; acetyl-CoA biosynthesis; acetyl-CoA from acetate: step 1/2.</text>
</comment>
<dbReference type="PANTHER" id="PTHR21060">
    <property type="entry name" value="ACETATE KINASE"/>
    <property type="match status" value="1"/>
</dbReference>
<dbReference type="GO" id="GO:0008776">
    <property type="term" value="F:acetate kinase activity"/>
    <property type="evidence" value="ECO:0007669"/>
    <property type="project" value="UniProtKB-UniRule"/>
</dbReference>
<dbReference type="NCBIfam" id="TIGR00016">
    <property type="entry name" value="ackA"/>
    <property type="match status" value="1"/>
</dbReference>
<keyword evidence="8 9" id="KW-0460">Magnesium</keyword>
<evidence type="ECO:0000256" key="3">
    <source>
        <dbReference type="ARBA" id="ARBA00022679"/>
    </source>
</evidence>
<comment type="subunit">
    <text evidence="9">Homodimer.</text>
</comment>
<keyword evidence="5 9" id="KW-0547">Nucleotide-binding</keyword>
<dbReference type="GO" id="GO:0005524">
    <property type="term" value="F:ATP binding"/>
    <property type="evidence" value="ECO:0007669"/>
    <property type="project" value="UniProtKB-KW"/>
</dbReference>
<comment type="function">
    <text evidence="9">Catalyzes the formation of acetyl phosphate from acetate and ATP. Can also catalyze the reverse reaction.</text>
</comment>
<dbReference type="InterPro" id="IPR023865">
    <property type="entry name" value="Aliphatic_acid_kinase_CS"/>
</dbReference>
<feature type="binding site" evidence="9">
    <location>
        <begin position="206"/>
        <end position="210"/>
    </location>
    <ligand>
        <name>ATP</name>
        <dbReference type="ChEBI" id="CHEBI:30616"/>
    </ligand>
</feature>
<dbReference type="OrthoDB" id="9802453at2"/>
<keyword evidence="4 9" id="KW-0479">Metal-binding</keyword>
<evidence type="ECO:0000256" key="8">
    <source>
        <dbReference type="ARBA" id="ARBA00022842"/>
    </source>
</evidence>
<comment type="cofactor">
    <cofactor evidence="9">
        <name>Mg(2+)</name>
        <dbReference type="ChEBI" id="CHEBI:18420"/>
    </cofactor>
    <cofactor evidence="9">
        <name>Mn(2+)</name>
        <dbReference type="ChEBI" id="CHEBI:29035"/>
    </cofactor>
    <text evidence="9">Mg(2+). Can also accept Mn(2+).</text>
</comment>
<dbReference type="Proteomes" id="UP000244904">
    <property type="component" value="Unassembled WGS sequence"/>
</dbReference>
<evidence type="ECO:0000256" key="7">
    <source>
        <dbReference type="ARBA" id="ARBA00022840"/>
    </source>
</evidence>
<sequence length="390" mass="40760">MTHVLTLNAGSSTLKFGLFERGEEPSLVAVGKVDRIGGAAVLSLKDQASGDKVAKDLPSNQAGTHGGAVRATLDALQSRFPEADIGAVGHRVVHGGLDHADPVVLTDDILDDLRGLVTFAPLHQPHNLAGVSAALAEFPDAVQVACFDTAFHRGQPFESDAFALPRRYYDAGVRRYGFHGLSYAYIASVLKRQWPGLHTGRTVVAHLGNGASMSAIHGGRSVASTMGFTALDGLPMGTRCGQVDPGVLLYMMDQEGLSTQQVTNLLYKGSGLLGLSGISHDMRELLASDDLHAKQAIDYFCARICHETAGLAAAMGGIDALVFTGGIGENAAPIRAQVCNALGWLGLDLDVAANHAAATDISADSSAIRAMVIPTNEELMIARAASALSD</sequence>
<comment type="subcellular location">
    <subcellularLocation>
        <location evidence="9">Cytoplasm</location>
    </subcellularLocation>
</comment>
<dbReference type="GO" id="GO:0006083">
    <property type="term" value="P:acetate metabolic process"/>
    <property type="evidence" value="ECO:0007669"/>
    <property type="project" value="TreeGrafter"/>
</dbReference>
<dbReference type="EMBL" id="OMOJ01000016">
    <property type="protein sequence ID" value="SPF81902.1"/>
    <property type="molecule type" value="Genomic_DNA"/>
</dbReference>
<feature type="binding site" evidence="9">
    <location>
        <begin position="281"/>
        <end position="283"/>
    </location>
    <ligand>
        <name>ATP</name>
        <dbReference type="ChEBI" id="CHEBI:30616"/>
    </ligand>
</feature>
<dbReference type="Gene3D" id="3.30.420.40">
    <property type="match status" value="2"/>
</dbReference>
<evidence type="ECO:0000313" key="11">
    <source>
        <dbReference type="EMBL" id="SPF81902.1"/>
    </source>
</evidence>
<dbReference type="PIRSF" id="PIRSF000722">
    <property type="entry name" value="Acetate_prop_kin"/>
    <property type="match status" value="1"/>
</dbReference>
<feature type="site" description="Transition state stabilizer" evidence="9">
    <location>
        <position position="179"/>
    </location>
</feature>
<keyword evidence="3 9" id="KW-0808">Transferase</keyword>
<feature type="binding site" evidence="9">
    <location>
        <position position="91"/>
    </location>
    <ligand>
        <name>substrate</name>
    </ligand>
</feature>
<evidence type="ECO:0000256" key="1">
    <source>
        <dbReference type="ARBA" id="ARBA00008748"/>
    </source>
</evidence>
<dbReference type="GO" id="GO:0006085">
    <property type="term" value="P:acetyl-CoA biosynthetic process"/>
    <property type="evidence" value="ECO:0007669"/>
    <property type="project" value="UniProtKB-UniRule"/>
</dbReference>
<feature type="site" description="Transition state stabilizer" evidence="9">
    <location>
        <position position="239"/>
    </location>
</feature>
<evidence type="ECO:0000313" key="12">
    <source>
        <dbReference type="Proteomes" id="UP000244904"/>
    </source>
</evidence>
<comment type="catalytic activity">
    <reaction evidence="9">
        <text>acetate + ATP = acetyl phosphate + ADP</text>
        <dbReference type="Rhea" id="RHEA:11352"/>
        <dbReference type="ChEBI" id="CHEBI:22191"/>
        <dbReference type="ChEBI" id="CHEBI:30089"/>
        <dbReference type="ChEBI" id="CHEBI:30616"/>
        <dbReference type="ChEBI" id="CHEBI:456216"/>
        <dbReference type="EC" id="2.7.2.1"/>
    </reaction>
</comment>
<dbReference type="UniPathway" id="UPA00340">
    <property type="reaction ID" value="UER00458"/>
</dbReference>
<feature type="active site" description="Proton donor/acceptor" evidence="9">
    <location>
        <position position="148"/>
    </location>
</feature>
<feature type="binding site" evidence="9">
    <location>
        <begin position="326"/>
        <end position="330"/>
    </location>
    <ligand>
        <name>ATP</name>
        <dbReference type="ChEBI" id="CHEBI:30616"/>
    </ligand>
</feature>
<dbReference type="PANTHER" id="PTHR21060:SF21">
    <property type="entry name" value="ACETATE KINASE"/>
    <property type="match status" value="1"/>
</dbReference>
<dbReference type="PRINTS" id="PR00471">
    <property type="entry name" value="ACETATEKNASE"/>
</dbReference>
<dbReference type="HAMAP" id="MF_00020">
    <property type="entry name" value="Acetate_kinase"/>
    <property type="match status" value="1"/>
</dbReference>
<dbReference type="SUPFAM" id="SSF53067">
    <property type="entry name" value="Actin-like ATPase domain"/>
    <property type="match status" value="2"/>
</dbReference>
<keyword evidence="6 9" id="KW-0418">Kinase</keyword>
<dbReference type="Pfam" id="PF00871">
    <property type="entry name" value="Acetate_kinase"/>
    <property type="match status" value="1"/>
</dbReference>
<evidence type="ECO:0000256" key="10">
    <source>
        <dbReference type="RuleBase" id="RU003835"/>
    </source>
</evidence>
<keyword evidence="12" id="KW-1185">Reference proteome</keyword>
<comment type="similarity">
    <text evidence="1 9 10">Belongs to the acetokinase family.</text>
</comment>
<dbReference type="GO" id="GO:0000287">
    <property type="term" value="F:magnesium ion binding"/>
    <property type="evidence" value="ECO:0007669"/>
    <property type="project" value="UniProtKB-UniRule"/>
</dbReference>
<organism evidence="11 12">
    <name type="scientific">Pseudoprimorskyibacter insulae</name>
    <dbReference type="NCBI Taxonomy" id="1695997"/>
    <lineage>
        <taxon>Bacteria</taxon>
        <taxon>Pseudomonadati</taxon>
        <taxon>Pseudomonadota</taxon>
        <taxon>Alphaproteobacteria</taxon>
        <taxon>Rhodobacterales</taxon>
        <taxon>Paracoccaceae</taxon>
        <taxon>Pseudoprimorskyibacter</taxon>
    </lineage>
</organism>
<keyword evidence="7 9" id="KW-0067">ATP-binding</keyword>
<evidence type="ECO:0000256" key="5">
    <source>
        <dbReference type="ARBA" id="ARBA00022741"/>
    </source>
</evidence>
<dbReference type="InterPro" id="IPR004372">
    <property type="entry name" value="Ac/propionate_kinase"/>
</dbReference>
<evidence type="ECO:0000256" key="9">
    <source>
        <dbReference type="HAMAP-Rule" id="MF_00020"/>
    </source>
</evidence>
<dbReference type="InterPro" id="IPR043129">
    <property type="entry name" value="ATPase_NBD"/>
</dbReference>
<dbReference type="InterPro" id="IPR000890">
    <property type="entry name" value="Aliphatic_acid_kin_short-chain"/>
</dbReference>
<gene>
    <name evidence="9 11" type="primary">ackA</name>
    <name evidence="11" type="ORF">PRI8871_03728</name>
</gene>
<name>A0A2R8B0U1_9RHOB</name>
<evidence type="ECO:0000256" key="4">
    <source>
        <dbReference type="ARBA" id="ARBA00022723"/>
    </source>
</evidence>
<accession>A0A2R8B0U1</accession>
<dbReference type="EC" id="2.7.2.1" evidence="9"/>
<reference evidence="12" key="1">
    <citation type="submission" date="2018-03" db="EMBL/GenBank/DDBJ databases">
        <authorList>
            <person name="Rodrigo-Torres L."/>
            <person name="Arahal R. D."/>
            <person name="Lucena T."/>
        </authorList>
    </citation>
    <scope>NUCLEOTIDE SEQUENCE [LARGE SCALE GENOMIC DNA]</scope>
    <source>
        <strain evidence="12">CECT 8871</strain>
    </source>
</reference>
<dbReference type="AlphaFoldDB" id="A0A2R8B0U1"/>
<dbReference type="GO" id="GO:0005829">
    <property type="term" value="C:cytosol"/>
    <property type="evidence" value="ECO:0007669"/>
    <property type="project" value="TreeGrafter"/>
</dbReference>
<proteinExistence type="inferred from homology"/>
<feature type="binding site" evidence="9">
    <location>
        <position position="15"/>
    </location>
    <ligand>
        <name>ATP</name>
        <dbReference type="ChEBI" id="CHEBI:30616"/>
    </ligand>
</feature>